<keyword evidence="4" id="KW-1185">Reference proteome</keyword>
<dbReference type="AlphaFoldDB" id="A0A3R7KCA2"/>
<dbReference type="Proteomes" id="UP000285883">
    <property type="component" value="Unassembled WGS sequence"/>
</dbReference>
<evidence type="ECO:0000313" key="2">
    <source>
        <dbReference type="EMBL" id="RLN45821.1"/>
    </source>
</evidence>
<organism evidence="2 5">
    <name type="scientific">Phytophthora kernoviae</name>
    <dbReference type="NCBI Taxonomy" id="325452"/>
    <lineage>
        <taxon>Eukaryota</taxon>
        <taxon>Sar</taxon>
        <taxon>Stramenopiles</taxon>
        <taxon>Oomycota</taxon>
        <taxon>Peronosporomycetes</taxon>
        <taxon>Peronosporales</taxon>
        <taxon>Peronosporaceae</taxon>
        <taxon>Phytophthora</taxon>
    </lineage>
</organism>
<evidence type="ECO:0000313" key="3">
    <source>
        <dbReference type="EMBL" id="RLN79460.1"/>
    </source>
</evidence>
<reference evidence="1" key="3">
    <citation type="submission" date="2020-06" db="EMBL/GenBank/DDBJ databases">
        <authorList>
            <person name="Studholme D.J."/>
        </authorList>
    </citation>
    <scope>NUCLEOTIDE SEQUENCE</scope>
    <source>
        <strain evidence="1">NZFS 2646</strain>
    </source>
</reference>
<dbReference type="Proteomes" id="UP000785171">
    <property type="component" value="Unassembled WGS sequence"/>
</dbReference>
<dbReference type="EMBL" id="JPWV03000064">
    <property type="protein sequence ID" value="KAG2526866.1"/>
    <property type="molecule type" value="Genomic_DNA"/>
</dbReference>
<dbReference type="EMBL" id="MBDN02000144">
    <property type="protein sequence ID" value="RLN79460.1"/>
    <property type="molecule type" value="Genomic_DNA"/>
</dbReference>
<gene>
    <name evidence="2" type="ORF">BBI17_005362</name>
    <name evidence="3" type="ORF">BBO99_00005243</name>
    <name evidence="1" type="ORF">JM16_003645</name>
</gene>
<evidence type="ECO:0000313" key="5">
    <source>
        <dbReference type="Proteomes" id="UP000285883"/>
    </source>
</evidence>
<evidence type="ECO:0000313" key="4">
    <source>
        <dbReference type="Proteomes" id="UP000285624"/>
    </source>
</evidence>
<reference evidence="4 5" key="2">
    <citation type="submission" date="2018-07" db="EMBL/GenBank/DDBJ databases">
        <title>Genome sequencing of oomycete isolates from Chile give support for New Zealand origin for Phytophthora kernoviae and make available the first Nothophytophthora sp. genome.</title>
        <authorList>
            <person name="Studholme D.J."/>
            <person name="Sanfuentes E."/>
            <person name="Panda P."/>
            <person name="Hill R."/>
            <person name="Sambles C."/>
            <person name="Grant M."/>
            <person name="Williams N.M."/>
            <person name="Mcdougal R.L."/>
        </authorList>
    </citation>
    <scope>NUCLEOTIDE SEQUENCE [LARGE SCALE GENOMIC DNA]</scope>
    <source>
        <strain evidence="2">Chile2</strain>
        <strain evidence="3">Chile4</strain>
    </source>
</reference>
<reference evidence="1" key="1">
    <citation type="journal article" date="2015" name="Genom Data">
        <title>Genome sequences of six Phytophthora species associated with forests in New Zealand.</title>
        <authorList>
            <person name="Studholme D.J."/>
            <person name="McDougal R.L."/>
            <person name="Sambles C."/>
            <person name="Hansen E."/>
            <person name="Hardy G."/>
            <person name="Grant M."/>
            <person name="Ganley R.J."/>
            <person name="Williams N.M."/>
        </authorList>
    </citation>
    <scope>NUCLEOTIDE SEQUENCE</scope>
    <source>
        <strain evidence="1">NZFS 2646</strain>
    </source>
</reference>
<dbReference type="EMBL" id="MAYM02000130">
    <property type="protein sequence ID" value="RLN45821.1"/>
    <property type="molecule type" value="Genomic_DNA"/>
</dbReference>
<protein>
    <submittedName>
        <fullName evidence="2">Uncharacterized protein</fullName>
    </submittedName>
</protein>
<accession>A0A3R7KCA2</accession>
<dbReference type="Proteomes" id="UP000285624">
    <property type="component" value="Unassembled WGS sequence"/>
</dbReference>
<proteinExistence type="predicted"/>
<name>A0A3R7KCA2_9STRA</name>
<evidence type="ECO:0000313" key="1">
    <source>
        <dbReference type="EMBL" id="KAG2526866.1"/>
    </source>
</evidence>
<comment type="caution">
    <text evidence="2">The sequence shown here is derived from an EMBL/GenBank/DDBJ whole genome shotgun (WGS) entry which is preliminary data.</text>
</comment>
<sequence>MGPPRHAEIIDFSESIVSIDSVMAGDHVTFTNWAFKRQLHRMGNLGPIPERGLTPVVFEAQISEGMYSGKIVEL</sequence>